<keyword evidence="3" id="KW-1185">Reference proteome</keyword>
<protein>
    <submittedName>
        <fullName evidence="2">DUF3530 family protein</fullName>
    </submittedName>
</protein>
<reference evidence="2" key="1">
    <citation type="submission" date="2020-04" db="EMBL/GenBank/DDBJ databases">
        <title>Description of Shewanella salipaludis sp. nov., isolated from a salt marsh.</title>
        <authorList>
            <person name="Park S."/>
            <person name="Yoon J.-H."/>
        </authorList>
    </citation>
    <scope>NUCLEOTIDE SEQUENCE</scope>
    <source>
        <strain evidence="2">SHSM-M6</strain>
    </source>
</reference>
<accession>A0A972FVK1</accession>
<proteinExistence type="predicted"/>
<feature type="region of interest" description="Disordered" evidence="1">
    <location>
        <begin position="25"/>
        <end position="45"/>
    </location>
</feature>
<feature type="compositionally biased region" description="Low complexity" evidence="1">
    <location>
        <begin position="26"/>
        <end position="36"/>
    </location>
</feature>
<sequence>MPEYRSIPVGLLLLLSLAFSPECRPQDAPQPQAAAATGGDKQPPRLGYLPAAEIGQIRVEDESVGVLTRPWQGEQHLGAALLLADLGSPPDAPGLIDFLRHGLNPAGWASISLTPPRARAAPNFATAATEISKAGEAQLSYAAGHATPKYSQEQDSQHKTAQENFLQQTLTGVDALSAAYPGKRLVIADGQSAALVIALLQQQQIPAPDMLVVINPFIEDAAQNQALAAQLASITIPVLDLQSPDGHPASRLTALQRHTQASVHGPGRYRQQTLALDLRQATAWQECLQQIKGFAYLITRQG</sequence>
<dbReference type="RefSeq" id="WP_169565589.1">
    <property type="nucleotide sequence ID" value="NZ_JAAXYH010000017.1"/>
</dbReference>
<dbReference type="AlphaFoldDB" id="A0A972FVK1"/>
<gene>
    <name evidence="2" type="ORF">HC757_17030</name>
</gene>
<dbReference type="EMBL" id="JAAXYH010000017">
    <property type="protein sequence ID" value="NMH66865.1"/>
    <property type="molecule type" value="Genomic_DNA"/>
</dbReference>
<evidence type="ECO:0000313" key="3">
    <source>
        <dbReference type="Proteomes" id="UP000737113"/>
    </source>
</evidence>
<evidence type="ECO:0000256" key="1">
    <source>
        <dbReference type="SAM" id="MobiDB-lite"/>
    </source>
</evidence>
<dbReference type="Pfam" id="PF12048">
    <property type="entry name" value="DUF3530"/>
    <property type="match status" value="1"/>
</dbReference>
<evidence type="ECO:0000313" key="2">
    <source>
        <dbReference type="EMBL" id="NMH66865.1"/>
    </source>
</evidence>
<dbReference type="Proteomes" id="UP000737113">
    <property type="component" value="Unassembled WGS sequence"/>
</dbReference>
<comment type="caution">
    <text evidence="2">The sequence shown here is derived from an EMBL/GenBank/DDBJ whole genome shotgun (WGS) entry which is preliminary data.</text>
</comment>
<dbReference type="InterPro" id="IPR022529">
    <property type="entry name" value="DUF3530"/>
</dbReference>
<organism evidence="2 3">
    <name type="scientific">Shewanella salipaludis</name>
    <dbReference type="NCBI Taxonomy" id="2723052"/>
    <lineage>
        <taxon>Bacteria</taxon>
        <taxon>Pseudomonadati</taxon>
        <taxon>Pseudomonadota</taxon>
        <taxon>Gammaproteobacteria</taxon>
        <taxon>Alteromonadales</taxon>
        <taxon>Shewanellaceae</taxon>
        <taxon>Shewanella</taxon>
    </lineage>
</organism>
<name>A0A972FVK1_9GAMM</name>